<evidence type="ECO:0000313" key="5">
    <source>
        <dbReference type="EMBL" id="PNR99954.1"/>
    </source>
</evidence>
<evidence type="ECO:0000256" key="1">
    <source>
        <dbReference type="ARBA" id="ARBA00022755"/>
    </source>
</evidence>
<dbReference type="GO" id="GO:0006189">
    <property type="term" value="P:'de novo' IMP biosynthetic process"/>
    <property type="evidence" value="ECO:0007669"/>
    <property type="project" value="UniProtKB-UniPathway"/>
</dbReference>
<dbReference type="EMBL" id="AZRN01000013">
    <property type="protein sequence ID" value="PNR99954.1"/>
    <property type="molecule type" value="Genomic_DNA"/>
</dbReference>
<dbReference type="InterPro" id="IPR000031">
    <property type="entry name" value="PurE_dom"/>
</dbReference>
<keyword evidence="2" id="KW-0413">Isomerase</keyword>
<reference evidence="5 6" key="1">
    <citation type="submission" date="2013-12" db="EMBL/GenBank/DDBJ databases">
        <title>Comparative genomics of Petrotoga isolates.</title>
        <authorList>
            <person name="Nesbo C.L."/>
            <person name="Charchuk R."/>
            <person name="Chow K."/>
        </authorList>
    </citation>
    <scope>NUCLEOTIDE SEQUENCE [LARGE SCALE GENOMIC DNA]</scope>
    <source>
        <strain evidence="5 6">DSM 14811</strain>
    </source>
</reference>
<evidence type="ECO:0000256" key="2">
    <source>
        <dbReference type="PIRNR" id="PIRNR001338"/>
    </source>
</evidence>
<feature type="domain" description="PurE" evidence="4">
    <location>
        <begin position="12"/>
        <end position="148"/>
    </location>
</feature>
<proteinExistence type="inferred from homology"/>
<dbReference type="InterPro" id="IPR024694">
    <property type="entry name" value="PurE_prokaryotes"/>
</dbReference>
<accession>A0A2K1PAY0</accession>
<comment type="function">
    <text evidence="2">Catalyzes the conversion of N5-carboxyaminoimidazole ribonucleotide (N5-CAIR) to 4-carboxy-5-aminoimidazole ribonucleotide (CAIR).</text>
</comment>
<comment type="caution">
    <text evidence="5">The sequence shown here is derived from an EMBL/GenBank/DDBJ whole genome shotgun (WGS) entry which is preliminary data.</text>
</comment>
<comment type="catalytic activity">
    <reaction evidence="2">
        <text>5-carboxyamino-1-(5-phospho-D-ribosyl)imidazole + H(+) = 5-amino-1-(5-phospho-D-ribosyl)imidazole-4-carboxylate</text>
        <dbReference type="Rhea" id="RHEA:13193"/>
        <dbReference type="ChEBI" id="CHEBI:15378"/>
        <dbReference type="ChEBI" id="CHEBI:58730"/>
        <dbReference type="ChEBI" id="CHEBI:77657"/>
        <dbReference type="EC" id="5.4.99.18"/>
    </reaction>
</comment>
<feature type="binding site" evidence="3">
    <location>
        <position position="23"/>
    </location>
    <ligand>
        <name>substrate</name>
    </ligand>
</feature>
<sequence length="148" mass="15973">MILKKGEITLSKKVLLISGSQSDEIFVKTAIDLFEEWKMSYDYKVFSAHRNLKELTKFIEELPTNEYSVIIAVAGLSAALPGVIASLTNLPVIGVPRDVGPLNGIDALLSMVQMPSGVPVATMGIGSSGMKNAAYFAKRLIEGEKDGR</sequence>
<comment type="similarity">
    <text evidence="2">Belongs to the AIR carboxylase family.</text>
</comment>
<dbReference type="PANTHER" id="PTHR23046">
    <property type="entry name" value="PHOSPHORIBOSYLAMINOIMIDAZOLE CARBOXYLASE CATALYTIC SUBUNIT"/>
    <property type="match status" value="1"/>
</dbReference>
<name>A0A2K1PAY0_9BACT</name>
<dbReference type="PIRSF" id="PIRSF001338">
    <property type="entry name" value="AIR_carboxylase"/>
    <property type="match status" value="1"/>
</dbReference>
<organism evidence="5 6">
    <name type="scientific">Petrotoga mexicana DSM 14811</name>
    <dbReference type="NCBI Taxonomy" id="1122954"/>
    <lineage>
        <taxon>Bacteria</taxon>
        <taxon>Thermotogati</taxon>
        <taxon>Thermotogota</taxon>
        <taxon>Thermotogae</taxon>
        <taxon>Petrotogales</taxon>
        <taxon>Petrotogaceae</taxon>
        <taxon>Petrotoga</taxon>
    </lineage>
</organism>
<dbReference type="Gene3D" id="3.40.50.1970">
    <property type="match status" value="1"/>
</dbReference>
<evidence type="ECO:0000256" key="3">
    <source>
        <dbReference type="PIRSR" id="PIRSR001338-1"/>
    </source>
</evidence>
<feature type="binding site" evidence="3">
    <location>
        <position position="50"/>
    </location>
    <ligand>
        <name>substrate</name>
    </ligand>
</feature>
<dbReference type="SUPFAM" id="SSF52255">
    <property type="entry name" value="N5-CAIR mutase (phosphoribosylaminoimidazole carboxylase, PurE)"/>
    <property type="match status" value="1"/>
</dbReference>
<dbReference type="EC" id="5.4.99.18" evidence="2"/>
<keyword evidence="1 2" id="KW-0658">Purine biosynthesis</keyword>
<feature type="binding site" evidence="3">
    <location>
        <position position="20"/>
    </location>
    <ligand>
        <name>substrate</name>
    </ligand>
</feature>
<dbReference type="GO" id="GO:0034023">
    <property type="term" value="F:5-(carboxyamino)imidazole ribonucleotide mutase activity"/>
    <property type="evidence" value="ECO:0007669"/>
    <property type="project" value="UniProtKB-EC"/>
</dbReference>
<protein>
    <recommendedName>
        <fullName evidence="2">N5-carboxyaminoimidazole ribonucleotide mutase</fullName>
        <shortName evidence="2">N5-CAIR mutase</shortName>
        <ecNumber evidence="2">5.4.99.18</ecNumber>
    </recommendedName>
</protein>
<evidence type="ECO:0000313" key="6">
    <source>
        <dbReference type="Proteomes" id="UP000236604"/>
    </source>
</evidence>
<dbReference type="UniPathway" id="UPA00074">
    <property type="reaction ID" value="UER00943"/>
</dbReference>
<dbReference type="AlphaFoldDB" id="A0A2K1PAY0"/>
<dbReference type="SMART" id="SM01001">
    <property type="entry name" value="AIRC"/>
    <property type="match status" value="1"/>
</dbReference>
<dbReference type="PANTHER" id="PTHR23046:SF2">
    <property type="entry name" value="PHOSPHORIBOSYLAMINOIMIDAZOLE CARBOXYLASE"/>
    <property type="match status" value="1"/>
</dbReference>
<keyword evidence="6" id="KW-1185">Reference proteome</keyword>
<gene>
    <name evidence="5" type="ORF">X927_04715</name>
</gene>
<dbReference type="Proteomes" id="UP000236604">
    <property type="component" value="Unassembled WGS sequence"/>
</dbReference>
<dbReference type="Pfam" id="PF00731">
    <property type="entry name" value="AIRC"/>
    <property type="match status" value="1"/>
</dbReference>
<evidence type="ECO:0000259" key="4">
    <source>
        <dbReference type="SMART" id="SM01001"/>
    </source>
</evidence>
<comment type="pathway">
    <text evidence="2">Purine metabolism; IMP biosynthesis via de novo pathway; 5-amino-1-(5-phospho-D-ribosyl)imidazole-4-carboxylate from 5-amino-1-(5-phospho-D-ribosyl)imidazole (N5-CAIR route): step 2/2.</text>
</comment>